<dbReference type="InterPro" id="IPR035398">
    <property type="entry name" value="Bac_rhamnosid_C"/>
</dbReference>
<evidence type="ECO:0000256" key="2">
    <source>
        <dbReference type="ARBA" id="ARBA00012652"/>
    </source>
</evidence>
<dbReference type="Pfam" id="PF22633">
    <property type="entry name" value="F5_F8_type_C_2"/>
    <property type="match status" value="1"/>
</dbReference>
<dbReference type="Gene3D" id="2.60.120.260">
    <property type="entry name" value="Galactose-binding domain-like"/>
    <property type="match status" value="3"/>
</dbReference>
<sequence length="1088" mass="123868">MNTTRLKQRLFIHLLLFIGIGLLFSCSSSDTSTVQVTDLLCEYRRDPLGIDNVAPRLSWKLIDANQERGQRQSAFQILVASTPDQLDKDEGDVWDSGKINSDQSVNNVYSGSSLTSNQQCYWKARVWDKDGNASDWSEPARFTIGLLNAEDWKGEWIQKRDQNPKDHNWYRKNFILDNVPEIALIYVASFGYHEIYVNGQKVDEGVMNPVQSHLAKRLPYLTYDIREYLTEGDNVIGIWHAAGWTRWGRVKTYFKPPFVFKAQVELVSQNQKTTLVSDTSWKCKKSYSAYWGDWDILDFGGEIIDERLREDSWNTATYDDSGWEYAVVFDHSNTGSMDPNDIDLGPKGAVRVDNSKEGIPTNPITATLSAQMIEPQVKYKEVRPKEITENEDSTYLIDMGENYTGFFSIDMRNGQEGDSVTLKIADHREVISSWNQQSKYIFDESGTGNFTNRFNVAGGRWVTIDGLNDKPKLEDIKGYVITNDRRQISSFESSSELLNQIYQINLNTYIANTLDGILMDCPHRERRGWGEVTVAAMYGDALPNFESGAYMDQYAQFMADAQAEDGKMRAVINGDDFEFLMWMANSPITLWESYQSFGDKKSLVDHYPSMLLWMEWLKKKSGYHIGRALTLGERGSLEFPGLGDWCTPRGNFWSASNSPESAHFNNCVYAYMLECALKMAEELGQTQDIEVFSKRLKIQREATHRQSYDPATGKYLDGRQINQALALLAGVTPEAEREKVKSHLVDNVLYKFPYYDTGSSGQALYTRYFTEHGERMDLIYELLQDRSHPSYGYFLEQGKTVWPERWSAVGKSQIHTCYTGIGGYFIKGFGGIRSDPKNPGMQQFLIKPAPVGDLTFANTSHQSMYGDIIVNWKRDDNLASYHLEVPVNTTAKVYIPALQSGDVKEGGKNADQSESIQYIGTEKSEPVGNYVIYQVASGTYDFEVTQQPETSYPDPLGEVKNLATIGRMNASSMYIETEKLPGFEAFKANDENMETTWQANSNVSEWLEIEWVKPVTFNRFVLHESGSQIRSFKIQYLDQGKWVDLIEGKQIGAEQTFTTSEVTSTRCRLLVEKSINNPKISEIQIFKN</sequence>
<dbReference type="EMBL" id="JAOYOD010000001">
    <property type="protein sequence ID" value="MCV9386652.1"/>
    <property type="molecule type" value="Genomic_DNA"/>
</dbReference>
<accession>A0ABT3CSJ8</accession>
<reference evidence="5 6" key="1">
    <citation type="submission" date="2022-10" db="EMBL/GenBank/DDBJ databases">
        <title>Comparative genomics and taxonomic characterization of three novel marine species of genus Reichenbachiella exhibiting antioxidant and polysaccharide degradation activities.</title>
        <authorList>
            <person name="Muhammad N."/>
            <person name="Lee Y.-J."/>
            <person name="Ko J."/>
            <person name="Kim S.-G."/>
        </authorList>
    </citation>
    <scope>NUCLEOTIDE SEQUENCE [LARGE SCALE GENOMIC DNA]</scope>
    <source>
        <strain evidence="5 6">ABR2-5</strain>
    </source>
</reference>
<dbReference type="SUPFAM" id="SSF49785">
    <property type="entry name" value="Galactose-binding domain-like"/>
    <property type="match status" value="1"/>
</dbReference>
<dbReference type="GO" id="GO:0016787">
    <property type="term" value="F:hydrolase activity"/>
    <property type="evidence" value="ECO:0007669"/>
    <property type="project" value="UniProtKB-KW"/>
</dbReference>
<dbReference type="Gene3D" id="2.60.40.10">
    <property type="entry name" value="Immunoglobulins"/>
    <property type="match status" value="1"/>
</dbReference>
<name>A0ABT3CSJ8_9BACT</name>
<gene>
    <name evidence="5" type="ORF">N7U62_08260</name>
</gene>
<dbReference type="PANTHER" id="PTHR33307">
    <property type="entry name" value="ALPHA-RHAMNOSIDASE (EUROFUNG)"/>
    <property type="match status" value="1"/>
</dbReference>
<dbReference type="InterPro" id="IPR008928">
    <property type="entry name" value="6-hairpin_glycosidase_sf"/>
</dbReference>
<dbReference type="Pfam" id="PF25788">
    <property type="entry name" value="Ig_Rha78A_N"/>
    <property type="match status" value="1"/>
</dbReference>
<dbReference type="Proteomes" id="UP001300692">
    <property type="component" value="Unassembled WGS sequence"/>
</dbReference>
<keyword evidence="6" id="KW-1185">Reference proteome</keyword>
<dbReference type="InterPro" id="IPR012341">
    <property type="entry name" value="6hp_glycosidase-like_sf"/>
</dbReference>
<comment type="caution">
    <text evidence="5">The sequence shown here is derived from an EMBL/GenBank/DDBJ whole genome shotgun (WGS) entry which is preliminary data.</text>
</comment>
<feature type="domain" description="F5/8 type C" evidence="4">
    <location>
        <begin position="950"/>
        <end position="1088"/>
    </location>
</feature>
<dbReference type="InterPro" id="IPR013783">
    <property type="entry name" value="Ig-like_fold"/>
</dbReference>
<comment type="catalytic activity">
    <reaction evidence="1">
        <text>Hydrolysis of terminal non-reducing alpha-L-rhamnose residues in alpha-L-rhamnosides.</text>
        <dbReference type="EC" id="3.2.1.40"/>
    </reaction>
</comment>
<keyword evidence="3 5" id="KW-0378">Hydrolase</keyword>
<protein>
    <recommendedName>
        <fullName evidence="2">alpha-L-rhamnosidase</fullName>
        <ecNumber evidence="2">3.2.1.40</ecNumber>
    </recommendedName>
</protein>
<dbReference type="PROSITE" id="PS50022">
    <property type="entry name" value="FA58C_3"/>
    <property type="match status" value="1"/>
</dbReference>
<dbReference type="EC" id="3.2.1.40" evidence="2"/>
<dbReference type="SUPFAM" id="SSF48208">
    <property type="entry name" value="Six-hairpin glycosidases"/>
    <property type="match status" value="1"/>
</dbReference>
<dbReference type="Gene3D" id="1.50.10.10">
    <property type="match status" value="1"/>
</dbReference>
<evidence type="ECO:0000313" key="6">
    <source>
        <dbReference type="Proteomes" id="UP001300692"/>
    </source>
</evidence>
<dbReference type="InterPro" id="IPR035396">
    <property type="entry name" value="Bac_rhamnosid6H"/>
</dbReference>
<evidence type="ECO:0000256" key="1">
    <source>
        <dbReference type="ARBA" id="ARBA00001445"/>
    </source>
</evidence>
<proteinExistence type="predicted"/>
<dbReference type="Pfam" id="PF17390">
    <property type="entry name" value="Bac_rhamnosid_C"/>
    <property type="match status" value="1"/>
</dbReference>
<dbReference type="PANTHER" id="PTHR33307:SF6">
    <property type="entry name" value="ALPHA-RHAMNOSIDASE (EUROFUNG)-RELATED"/>
    <property type="match status" value="1"/>
</dbReference>
<dbReference type="InterPro" id="IPR000421">
    <property type="entry name" value="FA58C"/>
</dbReference>
<dbReference type="PROSITE" id="PS51257">
    <property type="entry name" value="PROKAR_LIPOPROTEIN"/>
    <property type="match status" value="1"/>
</dbReference>
<evidence type="ECO:0000259" key="4">
    <source>
        <dbReference type="PROSITE" id="PS50022"/>
    </source>
</evidence>
<dbReference type="InterPro" id="IPR008979">
    <property type="entry name" value="Galactose-bd-like_sf"/>
</dbReference>
<dbReference type="Pfam" id="PF17389">
    <property type="entry name" value="Bac_rhamnosid6H"/>
    <property type="match status" value="1"/>
</dbReference>
<dbReference type="Pfam" id="PF08531">
    <property type="entry name" value="Bac_rhamnosid_N"/>
    <property type="match status" value="1"/>
</dbReference>
<evidence type="ECO:0000256" key="3">
    <source>
        <dbReference type="ARBA" id="ARBA00022801"/>
    </source>
</evidence>
<dbReference type="Gene3D" id="2.60.420.10">
    <property type="entry name" value="Maltose phosphorylase, domain 3"/>
    <property type="match status" value="1"/>
</dbReference>
<dbReference type="Pfam" id="PF05592">
    <property type="entry name" value="Bac_rhamnosid"/>
    <property type="match status" value="1"/>
</dbReference>
<dbReference type="RefSeq" id="WP_264137466.1">
    <property type="nucleotide sequence ID" value="NZ_JAOYOD010000001.1"/>
</dbReference>
<dbReference type="InterPro" id="IPR016007">
    <property type="entry name" value="Alpha_rhamnosid"/>
</dbReference>
<dbReference type="InterPro" id="IPR013737">
    <property type="entry name" value="Bac_rhamnosid_N"/>
</dbReference>
<evidence type="ECO:0000313" key="5">
    <source>
        <dbReference type="EMBL" id="MCV9386652.1"/>
    </source>
</evidence>
<organism evidence="5 6">
    <name type="scientific">Reichenbachiella ulvae</name>
    <dbReference type="NCBI Taxonomy" id="2980104"/>
    <lineage>
        <taxon>Bacteria</taxon>
        <taxon>Pseudomonadati</taxon>
        <taxon>Bacteroidota</taxon>
        <taxon>Cytophagia</taxon>
        <taxon>Cytophagales</taxon>
        <taxon>Reichenbachiellaceae</taxon>
        <taxon>Reichenbachiella</taxon>
    </lineage>
</organism>
<dbReference type="InterPro" id="IPR008902">
    <property type="entry name" value="Rhamnosid_concanavalin"/>
</dbReference>